<dbReference type="EMBL" id="JBHTIH010000004">
    <property type="protein sequence ID" value="MFD0739793.1"/>
    <property type="molecule type" value="Genomic_DNA"/>
</dbReference>
<feature type="chain" id="PRO_5045929078" evidence="1">
    <location>
        <begin position="26"/>
        <end position="187"/>
    </location>
</feature>
<evidence type="ECO:0000313" key="3">
    <source>
        <dbReference type="EMBL" id="MFD0739793.1"/>
    </source>
</evidence>
<dbReference type="PANTHER" id="PTHR34406:SF1">
    <property type="entry name" value="PROTEIN YCEI"/>
    <property type="match status" value="1"/>
</dbReference>
<keyword evidence="1" id="KW-0732">Signal</keyword>
<proteinExistence type="predicted"/>
<comment type="caution">
    <text evidence="3">The sequence shown here is derived from an EMBL/GenBank/DDBJ whole genome shotgun (WGS) entry which is preliminary data.</text>
</comment>
<dbReference type="Pfam" id="PF04264">
    <property type="entry name" value="YceI"/>
    <property type="match status" value="1"/>
</dbReference>
<evidence type="ECO:0000256" key="1">
    <source>
        <dbReference type="SAM" id="SignalP"/>
    </source>
</evidence>
<feature type="signal peptide" evidence="1">
    <location>
        <begin position="1"/>
        <end position="25"/>
    </location>
</feature>
<dbReference type="Gene3D" id="2.40.128.110">
    <property type="entry name" value="Lipid/polyisoprenoid-binding, YceI-like"/>
    <property type="match status" value="1"/>
</dbReference>
<sequence length="187" mass="20919">MAVTRSARLGLLLLCLLAWPTAAQQFDPAHTRFGFEVRTRWGPRIAGTFPDYDGEVSALPDGRHQVRIRLATRSVEVAGSPRYAALARGRYFFDAENYPLIEFVSEPYADTLLRDGGPLRGTLSLHGTRHVETFGLEAATCARPGRDCDVVARGSVRREDYGLDSWQLALHARVSFTMRVRLRDQSL</sequence>
<name>A0ABW2YN30_9GAMM</name>
<dbReference type="InterPro" id="IPR007372">
    <property type="entry name" value="Lipid/polyisoprenoid-bd_YceI"/>
</dbReference>
<dbReference type="Proteomes" id="UP001597090">
    <property type="component" value="Unassembled WGS sequence"/>
</dbReference>
<organism evidence="3 4">
    <name type="scientific">Lysobacter koreensis</name>
    <dbReference type="NCBI Taxonomy" id="266122"/>
    <lineage>
        <taxon>Bacteria</taxon>
        <taxon>Pseudomonadati</taxon>
        <taxon>Pseudomonadota</taxon>
        <taxon>Gammaproteobacteria</taxon>
        <taxon>Lysobacterales</taxon>
        <taxon>Lysobacteraceae</taxon>
        <taxon>Lysobacter</taxon>
    </lineage>
</organism>
<dbReference type="SMART" id="SM00867">
    <property type="entry name" value="YceI"/>
    <property type="match status" value="1"/>
</dbReference>
<feature type="domain" description="Lipid/polyisoprenoid-binding YceI-like" evidence="2">
    <location>
        <begin position="23"/>
        <end position="183"/>
    </location>
</feature>
<dbReference type="RefSeq" id="WP_386812822.1">
    <property type="nucleotide sequence ID" value="NZ_JBHTIH010000004.1"/>
</dbReference>
<evidence type="ECO:0000313" key="4">
    <source>
        <dbReference type="Proteomes" id="UP001597090"/>
    </source>
</evidence>
<dbReference type="PANTHER" id="PTHR34406">
    <property type="entry name" value="PROTEIN YCEI"/>
    <property type="match status" value="1"/>
</dbReference>
<dbReference type="SUPFAM" id="SSF101874">
    <property type="entry name" value="YceI-like"/>
    <property type="match status" value="1"/>
</dbReference>
<accession>A0ABW2YN30</accession>
<dbReference type="InterPro" id="IPR036761">
    <property type="entry name" value="TTHA0802/YceI-like_sf"/>
</dbReference>
<keyword evidence="4" id="KW-1185">Reference proteome</keyword>
<gene>
    <name evidence="3" type="ORF">ACFQZQ_10920</name>
</gene>
<evidence type="ECO:0000259" key="2">
    <source>
        <dbReference type="SMART" id="SM00867"/>
    </source>
</evidence>
<reference evidence="4" key="1">
    <citation type="journal article" date="2019" name="Int. J. Syst. Evol. Microbiol.">
        <title>The Global Catalogue of Microorganisms (GCM) 10K type strain sequencing project: providing services to taxonomists for standard genome sequencing and annotation.</title>
        <authorList>
            <consortium name="The Broad Institute Genomics Platform"/>
            <consortium name="The Broad Institute Genome Sequencing Center for Infectious Disease"/>
            <person name="Wu L."/>
            <person name="Ma J."/>
        </authorList>
    </citation>
    <scope>NUCLEOTIDE SEQUENCE [LARGE SCALE GENOMIC DNA]</scope>
    <source>
        <strain evidence="4">CCUG 55491</strain>
    </source>
</reference>
<protein>
    <submittedName>
        <fullName evidence="3">YceI family protein</fullName>
    </submittedName>
</protein>